<comment type="caution">
    <text evidence="6">The sequence shown here is derived from an EMBL/GenBank/DDBJ whole genome shotgun (WGS) entry which is preliminary data.</text>
</comment>
<dbReference type="RefSeq" id="WP_006824641.1">
    <property type="nucleotide sequence ID" value="NZ_AOIL01000013.1"/>
</dbReference>
<evidence type="ECO:0000313" key="6">
    <source>
        <dbReference type="EMBL" id="ELY95388.1"/>
    </source>
</evidence>
<proteinExistence type="predicted"/>
<evidence type="ECO:0000256" key="3">
    <source>
        <dbReference type="SAM" id="MobiDB-lite"/>
    </source>
</evidence>
<feature type="compositionally biased region" description="Basic and acidic residues" evidence="3">
    <location>
        <begin position="151"/>
        <end position="164"/>
    </location>
</feature>
<accession>M0ADF7</accession>
<dbReference type="STRING" id="1230458.C484_03835"/>
<gene>
    <name evidence="6" type="ORF">C484_03835</name>
</gene>
<dbReference type="EMBL" id="AOIL01000013">
    <property type="protein sequence ID" value="ELY95388.1"/>
    <property type="molecule type" value="Genomic_DNA"/>
</dbReference>
<keyword evidence="1" id="KW-0805">Transcription regulation</keyword>
<dbReference type="InterPro" id="IPR007050">
    <property type="entry name" value="HTH_bacterioopsin"/>
</dbReference>
<evidence type="ECO:0000256" key="2">
    <source>
        <dbReference type="ARBA" id="ARBA00023163"/>
    </source>
</evidence>
<feature type="domain" description="HTH bat-type" evidence="4">
    <location>
        <begin position="174"/>
        <end position="225"/>
    </location>
</feature>
<evidence type="ECO:0000259" key="5">
    <source>
        <dbReference type="Pfam" id="PF24278"/>
    </source>
</evidence>
<evidence type="ECO:0000259" key="4">
    <source>
        <dbReference type="Pfam" id="PF04967"/>
    </source>
</evidence>
<feature type="domain" description="HVO-0513-like N-terminal" evidence="5">
    <location>
        <begin position="17"/>
        <end position="154"/>
    </location>
</feature>
<dbReference type="InterPro" id="IPR036388">
    <property type="entry name" value="WH-like_DNA-bd_sf"/>
</dbReference>
<keyword evidence="7" id="KW-1185">Reference proteome</keyword>
<evidence type="ECO:0000256" key="1">
    <source>
        <dbReference type="ARBA" id="ARBA00023015"/>
    </source>
</evidence>
<dbReference type="Pfam" id="PF04967">
    <property type="entry name" value="HTH_10"/>
    <property type="match status" value="1"/>
</dbReference>
<dbReference type="Proteomes" id="UP000011648">
    <property type="component" value="Unassembled WGS sequence"/>
</dbReference>
<sequence length="234" mass="25867">MRYATVTLSWNDGCPNPNDGPFGRSEAISIEAIRYLNPVSEDDDRYVELLELRGDLERARTLLEATPDALEFDIAGDGTRGVAYVQRRTVGPVGDLLSILQTHELVVDWPLSVVDSGDGRALELTIIGTDRAIQRAAADLPDGVVLDVRRLGDYDPNPDHDTRSRGAPGGSPVLTDRQRELFELAWSEGYYEVPRQTTQRDLADELDLAAGTVGEHIQRIESKLAAAYARPRRQ</sequence>
<reference evidence="6 7" key="1">
    <citation type="journal article" date="2014" name="PLoS Genet.">
        <title>Phylogenetically driven sequencing of extremely halophilic archaea reveals strategies for static and dynamic osmo-response.</title>
        <authorList>
            <person name="Becker E.A."/>
            <person name="Seitzer P.M."/>
            <person name="Tritt A."/>
            <person name="Larsen D."/>
            <person name="Krusor M."/>
            <person name="Yao A.I."/>
            <person name="Wu D."/>
            <person name="Madern D."/>
            <person name="Eisen J.A."/>
            <person name="Darling A.E."/>
            <person name="Facciotti M.T."/>
        </authorList>
    </citation>
    <scope>NUCLEOTIDE SEQUENCE [LARGE SCALE GENOMIC DNA]</scope>
    <source>
        <strain evidence="6 7">DSM 12281</strain>
    </source>
</reference>
<dbReference type="InterPro" id="IPR056493">
    <property type="entry name" value="HVO_0513_N"/>
</dbReference>
<feature type="region of interest" description="Disordered" evidence="3">
    <location>
        <begin position="151"/>
        <end position="174"/>
    </location>
</feature>
<dbReference type="Pfam" id="PF24278">
    <property type="entry name" value="HVO_0513_N"/>
    <property type="match status" value="1"/>
</dbReference>
<organism evidence="6 7">
    <name type="scientific">Natrialba taiwanensis DSM 12281</name>
    <dbReference type="NCBI Taxonomy" id="1230458"/>
    <lineage>
        <taxon>Archaea</taxon>
        <taxon>Methanobacteriati</taxon>
        <taxon>Methanobacteriota</taxon>
        <taxon>Stenosarchaea group</taxon>
        <taxon>Halobacteria</taxon>
        <taxon>Halobacteriales</taxon>
        <taxon>Natrialbaceae</taxon>
        <taxon>Natrialba</taxon>
    </lineage>
</organism>
<dbReference type="OrthoDB" id="27447at2157"/>
<name>M0ADF7_9EURY</name>
<evidence type="ECO:0000313" key="7">
    <source>
        <dbReference type="Proteomes" id="UP000011648"/>
    </source>
</evidence>
<dbReference type="PANTHER" id="PTHR34236">
    <property type="entry name" value="DIMETHYL SULFOXIDE REDUCTASE TRANSCRIPTIONAL ACTIVATOR"/>
    <property type="match status" value="1"/>
</dbReference>
<dbReference type="PATRIC" id="fig|1230458.4.peg.772"/>
<dbReference type="PANTHER" id="PTHR34236:SF1">
    <property type="entry name" value="DIMETHYL SULFOXIDE REDUCTASE TRANSCRIPTIONAL ACTIVATOR"/>
    <property type="match status" value="1"/>
</dbReference>
<keyword evidence="2" id="KW-0804">Transcription</keyword>
<dbReference type="AlphaFoldDB" id="M0ADF7"/>
<dbReference type="Gene3D" id="1.10.10.10">
    <property type="entry name" value="Winged helix-like DNA-binding domain superfamily/Winged helix DNA-binding domain"/>
    <property type="match status" value="1"/>
</dbReference>
<protein>
    <submittedName>
        <fullName evidence="6">Bacterio-opsin activator HTH domain-containing protein</fullName>
    </submittedName>
</protein>